<dbReference type="PROSITE" id="PS50995">
    <property type="entry name" value="HTH_MARR_2"/>
    <property type="match status" value="1"/>
</dbReference>
<dbReference type="AlphaFoldDB" id="A0AAW8JAF3"/>
<evidence type="ECO:0000259" key="1">
    <source>
        <dbReference type="PROSITE" id="PS50995"/>
    </source>
</evidence>
<dbReference type="Gene3D" id="1.10.10.10">
    <property type="entry name" value="Winged helix-like DNA-binding domain superfamily/Winged helix DNA-binding domain"/>
    <property type="match status" value="1"/>
</dbReference>
<evidence type="ECO:0000313" key="2">
    <source>
        <dbReference type="EMBL" id="MDQ8936770.1"/>
    </source>
</evidence>
<feature type="domain" description="HTH marR-type" evidence="1">
    <location>
        <begin position="1"/>
        <end position="137"/>
    </location>
</feature>
<dbReference type="Proteomes" id="UP001243844">
    <property type="component" value="Unassembled WGS sequence"/>
</dbReference>
<accession>A0AAW8JAF3</accession>
<name>A0AAW8JAF3_9GAMM</name>
<gene>
    <name evidence="2" type="ORF">RFH47_13680</name>
</gene>
<reference evidence="2" key="1">
    <citation type="submission" date="2023-08" db="EMBL/GenBank/DDBJ databases">
        <title>Emergence of clinically-relevant ST2 carbapenem-resistant Acinetobacter baumannii strains in hospital sewages in Zhejiang, East of China.</title>
        <authorList>
            <person name="Kaichao C."/>
            <person name="Zhang R."/>
        </authorList>
    </citation>
    <scope>NUCLEOTIDE SEQUENCE</scope>
    <source>
        <strain evidence="2">M-RB-37</strain>
    </source>
</reference>
<dbReference type="SUPFAM" id="SSF46785">
    <property type="entry name" value="Winged helix' DNA-binding domain"/>
    <property type="match status" value="1"/>
</dbReference>
<dbReference type="PRINTS" id="PR00598">
    <property type="entry name" value="HTHMARR"/>
</dbReference>
<dbReference type="InterPro" id="IPR000835">
    <property type="entry name" value="HTH_MarR-typ"/>
</dbReference>
<comment type="caution">
    <text evidence="2">The sequence shown here is derived from an EMBL/GenBank/DDBJ whole genome shotgun (WGS) entry which is preliminary data.</text>
</comment>
<dbReference type="PANTHER" id="PTHR33164:SF43">
    <property type="entry name" value="HTH-TYPE TRANSCRIPTIONAL REPRESSOR YETL"/>
    <property type="match status" value="1"/>
</dbReference>
<dbReference type="GO" id="GO:0003700">
    <property type="term" value="F:DNA-binding transcription factor activity"/>
    <property type="evidence" value="ECO:0007669"/>
    <property type="project" value="InterPro"/>
</dbReference>
<dbReference type="EMBL" id="JAVIDL010000033">
    <property type="protein sequence ID" value="MDQ8936770.1"/>
    <property type="molecule type" value="Genomic_DNA"/>
</dbReference>
<evidence type="ECO:0000313" key="3">
    <source>
        <dbReference type="Proteomes" id="UP001243844"/>
    </source>
</evidence>
<sequence>MSKIDFLITHVHLGSLVTKKFDLRLSTHGINFTEFMLMYHLNAAQNQTLSRIALADKVALSASGVTRVLQPMEKIGLTERHSNPRDARQSLVSLSKTGQGIFQDALVSVEETANDIQSLLSTDEIATLMHILQKLKL</sequence>
<dbReference type="InterPro" id="IPR036388">
    <property type="entry name" value="WH-like_DNA-bd_sf"/>
</dbReference>
<dbReference type="PANTHER" id="PTHR33164">
    <property type="entry name" value="TRANSCRIPTIONAL REGULATOR, MARR FAMILY"/>
    <property type="match status" value="1"/>
</dbReference>
<dbReference type="InterPro" id="IPR036390">
    <property type="entry name" value="WH_DNA-bd_sf"/>
</dbReference>
<dbReference type="InterPro" id="IPR039422">
    <property type="entry name" value="MarR/SlyA-like"/>
</dbReference>
<proteinExistence type="predicted"/>
<dbReference type="RefSeq" id="WP_308981908.1">
    <property type="nucleotide sequence ID" value="NZ_JAVIDL010000033.1"/>
</dbReference>
<dbReference type="Pfam" id="PF01047">
    <property type="entry name" value="MarR"/>
    <property type="match status" value="1"/>
</dbReference>
<organism evidence="2 3">
    <name type="scientific">Acinetobacter rudis</name>
    <dbReference type="NCBI Taxonomy" id="632955"/>
    <lineage>
        <taxon>Bacteria</taxon>
        <taxon>Pseudomonadati</taxon>
        <taxon>Pseudomonadota</taxon>
        <taxon>Gammaproteobacteria</taxon>
        <taxon>Moraxellales</taxon>
        <taxon>Moraxellaceae</taxon>
        <taxon>Acinetobacter</taxon>
    </lineage>
</organism>
<dbReference type="SMART" id="SM00347">
    <property type="entry name" value="HTH_MARR"/>
    <property type="match status" value="1"/>
</dbReference>
<dbReference type="GO" id="GO:0006950">
    <property type="term" value="P:response to stress"/>
    <property type="evidence" value="ECO:0007669"/>
    <property type="project" value="TreeGrafter"/>
</dbReference>
<protein>
    <submittedName>
        <fullName evidence="2">MarR family transcriptional regulator</fullName>
    </submittedName>
</protein>